<reference evidence="1 2" key="1">
    <citation type="submission" date="2024-06" db="EMBL/GenBank/DDBJ databases">
        <title>The Natural Products Discovery Center: Release of the First 8490 Sequenced Strains for Exploring Actinobacteria Biosynthetic Diversity.</title>
        <authorList>
            <person name="Kalkreuter E."/>
            <person name="Kautsar S.A."/>
            <person name="Yang D."/>
            <person name="Bader C.D."/>
            <person name="Teijaro C.N."/>
            <person name="Fluegel L."/>
            <person name="Davis C.M."/>
            <person name="Simpson J.R."/>
            <person name="Lauterbach L."/>
            <person name="Steele A.D."/>
            <person name="Gui C."/>
            <person name="Meng S."/>
            <person name="Li G."/>
            <person name="Viehrig K."/>
            <person name="Ye F."/>
            <person name="Su P."/>
            <person name="Kiefer A.F."/>
            <person name="Nichols A."/>
            <person name="Cepeda A.J."/>
            <person name="Yan W."/>
            <person name="Fan B."/>
            <person name="Jiang Y."/>
            <person name="Adhikari A."/>
            <person name="Zheng C.-J."/>
            <person name="Schuster L."/>
            <person name="Cowan T.M."/>
            <person name="Smanski M.J."/>
            <person name="Chevrette M.G."/>
            <person name="De Carvalho L.P.S."/>
            <person name="Shen B."/>
        </authorList>
    </citation>
    <scope>NUCLEOTIDE SEQUENCE [LARGE SCALE GENOMIC DNA]</scope>
    <source>
        <strain evidence="1 2">NPDC000234</strain>
    </source>
</reference>
<evidence type="ECO:0000313" key="2">
    <source>
        <dbReference type="Proteomes" id="UP001474181"/>
    </source>
</evidence>
<dbReference type="Proteomes" id="UP001474181">
    <property type="component" value="Unassembled WGS sequence"/>
</dbReference>
<evidence type="ECO:0000313" key="1">
    <source>
        <dbReference type="EMBL" id="MER7185460.1"/>
    </source>
</evidence>
<gene>
    <name evidence="1" type="ORF">ABT404_39375</name>
</gene>
<protein>
    <submittedName>
        <fullName evidence="1">Esterase</fullName>
    </submittedName>
</protein>
<proteinExistence type="predicted"/>
<keyword evidence="2" id="KW-1185">Reference proteome</keyword>
<feature type="non-terminal residue" evidence="1">
    <location>
        <position position="1"/>
    </location>
</feature>
<sequence length="45" mass="4849">VPVTAVRYQGIIHDFVMLNALRETHAAEAAISLAVRTLHAALHNG</sequence>
<organism evidence="1 2">
    <name type="scientific">Streptomyces hyaluromycini</name>
    <dbReference type="NCBI Taxonomy" id="1377993"/>
    <lineage>
        <taxon>Bacteria</taxon>
        <taxon>Bacillati</taxon>
        <taxon>Actinomycetota</taxon>
        <taxon>Actinomycetes</taxon>
        <taxon>Kitasatosporales</taxon>
        <taxon>Streptomycetaceae</taxon>
        <taxon>Streptomyces</taxon>
    </lineage>
</organism>
<name>A0ABV1X930_9ACTN</name>
<dbReference type="EMBL" id="JBEPEK010000441">
    <property type="protein sequence ID" value="MER7185460.1"/>
    <property type="molecule type" value="Genomic_DNA"/>
</dbReference>
<accession>A0ABV1X930</accession>
<comment type="caution">
    <text evidence="1">The sequence shown here is derived from an EMBL/GenBank/DDBJ whole genome shotgun (WGS) entry which is preliminary data.</text>
</comment>